<gene>
    <name evidence="1" type="ORF">A4U43_C02F15400</name>
</gene>
<accession>A0A5P1FJ84</accession>
<evidence type="ECO:0000313" key="2">
    <source>
        <dbReference type="Proteomes" id="UP000243459"/>
    </source>
</evidence>
<evidence type="ECO:0000313" key="1">
    <source>
        <dbReference type="EMBL" id="ONK78182.1"/>
    </source>
</evidence>
<dbReference type="AlphaFoldDB" id="A0A5P1FJ84"/>
<dbReference type="EMBL" id="CM007382">
    <property type="protein sequence ID" value="ONK78182.1"/>
    <property type="molecule type" value="Genomic_DNA"/>
</dbReference>
<protein>
    <submittedName>
        <fullName evidence="1">Uncharacterized protein</fullName>
    </submittedName>
</protein>
<organism evidence="1 2">
    <name type="scientific">Asparagus officinalis</name>
    <name type="common">Garden asparagus</name>
    <dbReference type="NCBI Taxonomy" id="4686"/>
    <lineage>
        <taxon>Eukaryota</taxon>
        <taxon>Viridiplantae</taxon>
        <taxon>Streptophyta</taxon>
        <taxon>Embryophyta</taxon>
        <taxon>Tracheophyta</taxon>
        <taxon>Spermatophyta</taxon>
        <taxon>Magnoliopsida</taxon>
        <taxon>Liliopsida</taxon>
        <taxon>Asparagales</taxon>
        <taxon>Asparagaceae</taxon>
        <taxon>Asparagoideae</taxon>
        <taxon>Asparagus</taxon>
    </lineage>
</organism>
<keyword evidence="2" id="KW-1185">Reference proteome</keyword>
<sequence>MKQRSEYMTWISFERTKLLIVHFSQNSSLEHGHGRGFTHNNLIEFEKKPAGTASVKQCIPVVNLTFGEESIPLDDDAEQVDYEHDETDAYLIKLDDAGDEPNFGAISEAVHVSFPIGSHFKLVVNFEGASAVLEPTPAIDLNAALARALVSLVR</sequence>
<reference evidence="2" key="1">
    <citation type="journal article" date="2017" name="Nat. Commun.">
        <title>The asparagus genome sheds light on the origin and evolution of a young Y chromosome.</title>
        <authorList>
            <person name="Harkess A."/>
            <person name="Zhou J."/>
            <person name="Xu C."/>
            <person name="Bowers J.E."/>
            <person name="Van der Hulst R."/>
            <person name="Ayyampalayam S."/>
            <person name="Mercati F."/>
            <person name="Riccardi P."/>
            <person name="McKain M.R."/>
            <person name="Kakrana A."/>
            <person name="Tang H."/>
            <person name="Ray J."/>
            <person name="Groenendijk J."/>
            <person name="Arikit S."/>
            <person name="Mathioni S.M."/>
            <person name="Nakano M."/>
            <person name="Shan H."/>
            <person name="Telgmann-Rauber A."/>
            <person name="Kanno A."/>
            <person name="Yue Z."/>
            <person name="Chen H."/>
            <person name="Li W."/>
            <person name="Chen Y."/>
            <person name="Xu X."/>
            <person name="Zhang Y."/>
            <person name="Luo S."/>
            <person name="Chen H."/>
            <person name="Gao J."/>
            <person name="Mao Z."/>
            <person name="Pires J.C."/>
            <person name="Luo M."/>
            <person name="Kudrna D."/>
            <person name="Wing R.A."/>
            <person name="Meyers B.C."/>
            <person name="Yi K."/>
            <person name="Kong H."/>
            <person name="Lavrijsen P."/>
            <person name="Sunseri F."/>
            <person name="Falavigna A."/>
            <person name="Ye Y."/>
            <person name="Leebens-Mack J.H."/>
            <person name="Chen G."/>
        </authorList>
    </citation>
    <scope>NUCLEOTIDE SEQUENCE [LARGE SCALE GENOMIC DNA]</scope>
    <source>
        <strain evidence="2">cv. DH0086</strain>
    </source>
</reference>
<dbReference type="Gramene" id="ONK78182">
    <property type="protein sequence ID" value="ONK78182"/>
    <property type="gene ID" value="A4U43_C02F15400"/>
</dbReference>
<dbReference type="Proteomes" id="UP000243459">
    <property type="component" value="Chromosome 2"/>
</dbReference>
<proteinExistence type="predicted"/>
<name>A0A5P1FJ84_ASPOF</name>